<feature type="region of interest" description="Disordered" evidence="1">
    <location>
        <begin position="39"/>
        <end position="59"/>
    </location>
</feature>
<feature type="compositionally biased region" description="Low complexity" evidence="1">
    <location>
        <begin position="39"/>
        <end position="52"/>
    </location>
</feature>
<feature type="region of interest" description="Disordered" evidence="1">
    <location>
        <begin position="71"/>
        <end position="100"/>
    </location>
</feature>
<evidence type="ECO:0000313" key="3">
    <source>
        <dbReference type="Proteomes" id="UP000664267"/>
    </source>
</evidence>
<comment type="caution">
    <text evidence="2">The sequence shown here is derived from an EMBL/GenBank/DDBJ whole genome shotgun (WGS) entry which is preliminary data.</text>
</comment>
<reference evidence="2" key="1">
    <citation type="submission" date="2021-03" db="EMBL/GenBank/DDBJ databases">
        <title>Molecular epidemiology and mechanisms of colistin and carbapenem resistance in Enterobacteriaceae from clinical isolates, the environment and porcine samples in Pretoria, South Africa.</title>
        <authorList>
            <person name="Bogoshi D."/>
            <person name="Mbelle N.M."/>
            <person name="Naidoo V."/>
            <person name="Osei Sekyere J."/>
        </authorList>
    </citation>
    <scope>NUCLEOTIDE SEQUENCE</scope>
    <source>
        <strain evidence="2">C029</strain>
    </source>
</reference>
<accession>A0A939SUB5</accession>
<feature type="compositionally biased region" description="Low complexity" evidence="1">
    <location>
        <begin position="74"/>
        <end position="92"/>
    </location>
</feature>
<dbReference type="AlphaFoldDB" id="A0A939SUB5"/>
<protein>
    <submittedName>
        <fullName evidence="2">Uncharacterized protein</fullName>
    </submittedName>
</protein>
<gene>
    <name evidence="2" type="ORF">J4733_28930</name>
</gene>
<dbReference type="Proteomes" id="UP000664267">
    <property type="component" value="Unassembled WGS sequence"/>
</dbReference>
<organism evidence="2 3">
    <name type="scientific">Klebsiella pneumoniae</name>
    <dbReference type="NCBI Taxonomy" id="573"/>
    <lineage>
        <taxon>Bacteria</taxon>
        <taxon>Pseudomonadati</taxon>
        <taxon>Pseudomonadota</taxon>
        <taxon>Gammaproteobacteria</taxon>
        <taxon>Enterobacterales</taxon>
        <taxon>Enterobacteriaceae</taxon>
        <taxon>Klebsiella/Raoultella group</taxon>
        <taxon>Klebsiella</taxon>
        <taxon>Klebsiella pneumoniae complex</taxon>
    </lineage>
</organism>
<dbReference type="EMBL" id="JAGETN010000078">
    <property type="protein sequence ID" value="MBO2026070.1"/>
    <property type="molecule type" value="Genomic_DNA"/>
</dbReference>
<name>A0A939SUB5_KLEPN</name>
<evidence type="ECO:0000313" key="2">
    <source>
        <dbReference type="EMBL" id="MBO2026070.1"/>
    </source>
</evidence>
<proteinExistence type="predicted"/>
<evidence type="ECO:0000256" key="1">
    <source>
        <dbReference type="SAM" id="MobiDB-lite"/>
    </source>
</evidence>
<sequence length="100" mass="10865">MQKLSRPGKRRAARQRVQAAFWPDARWRLRLPARVRQAGASSVGRASAAPPGKVFRPRTWPDARWRLRLTGPGVRQASASSVGRASAAPPGSRCSGRVPA</sequence>